<dbReference type="RefSeq" id="WP_092741728.1">
    <property type="nucleotide sequence ID" value="NZ_FMZC01000003.1"/>
</dbReference>
<feature type="chain" id="PRO_5011597089" evidence="1">
    <location>
        <begin position="32"/>
        <end position="140"/>
    </location>
</feature>
<proteinExistence type="predicted"/>
<name>A0A1G6PZ10_9BURK</name>
<dbReference type="AlphaFoldDB" id="A0A1G6PZ10"/>
<evidence type="ECO:0000313" key="3">
    <source>
        <dbReference type="Proteomes" id="UP000198781"/>
    </source>
</evidence>
<dbReference type="OrthoDB" id="7019622at2"/>
<accession>A0A1G6PZ10</accession>
<dbReference type="EMBL" id="FMZC01000003">
    <property type="protein sequence ID" value="SDC85211.1"/>
    <property type="molecule type" value="Genomic_DNA"/>
</dbReference>
<keyword evidence="3" id="KW-1185">Reference proteome</keyword>
<keyword evidence="1" id="KW-0732">Signal</keyword>
<protein>
    <submittedName>
        <fullName evidence="2">Uncharacterized protein</fullName>
    </submittedName>
</protein>
<evidence type="ECO:0000313" key="2">
    <source>
        <dbReference type="EMBL" id="SDC85211.1"/>
    </source>
</evidence>
<reference evidence="2 3" key="1">
    <citation type="submission" date="2016-10" db="EMBL/GenBank/DDBJ databases">
        <authorList>
            <person name="de Groot N.N."/>
        </authorList>
    </citation>
    <scope>NUCLEOTIDE SEQUENCE [LARGE SCALE GENOMIC DNA]</scope>
    <source>
        <strain evidence="2 3">DSM 16619</strain>
    </source>
</reference>
<dbReference type="Proteomes" id="UP000198781">
    <property type="component" value="Unassembled WGS sequence"/>
</dbReference>
<feature type="signal peptide" evidence="1">
    <location>
        <begin position="1"/>
        <end position="31"/>
    </location>
</feature>
<gene>
    <name evidence="2" type="ORF">SAMN05192589_103379</name>
</gene>
<evidence type="ECO:0000256" key="1">
    <source>
        <dbReference type="SAM" id="SignalP"/>
    </source>
</evidence>
<dbReference type="STRING" id="187868.SAMN05192589_103379"/>
<sequence>MNRCPTAPLSFLFAPLLAGALLTGAVLPAAAQVVAPLGGLRTFPENALRGTLAIKSTVDAELDGKAIRMAPGMRLLSPQNTLVMAHSVIGQKYTVNYVVEASTGMLLTAWILSKEEAALPRKGANSTGRNFIFESEIPKR</sequence>
<organism evidence="2 3">
    <name type="scientific">Paracidovorax valerianellae</name>
    <dbReference type="NCBI Taxonomy" id="187868"/>
    <lineage>
        <taxon>Bacteria</taxon>
        <taxon>Pseudomonadati</taxon>
        <taxon>Pseudomonadota</taxon>
        <taxon>Betaproteobacteria</taxon>
        <taxon>Burkholderiales</taxon>
        <taxon>Comamonadaceae</taxon>
        <taxon>Paracidovorax</taxon>
    </lineage>
</organism>